<organism evidence="1 2">
    <name type="scientific">Euplotes crassus</name>
    <dbReference type="NCBI Taxonomy" id="5936"/>
    <lineage>
        <taxon>Eukaryota</taxon>
        <taxon>Sar</taxon>
        <taxon>Alveolata</taxon>
        <taxon>Ciliophora</taxon>
        <taxon>Intramacronucleata</taxon>
        <taxon>Spirotrichea</taxon>
        <taxon>Hypotrichia</taxon>
        <taxon>Euplotida</taxon>
        <taxon>Euplotidae</taxon>
        <taxon>Moneuplotes</taxon>
    </lineage>
</organism>
<accession>A0AAD2D2C2</accession>
<proteinExistence type="predicted"/>
<dbReference type="Proteomes" id="UP001295684">
    <property type="component" value="Unassembled WGS sequence"/>
</dbReference>
<evidence type="ECO:0000313" key="2">
    <source>
        <dbReference type="Proteomes" id="UP001295684"/>
    </source>
</evidence>
<sequence>MKSKRRYEQTLVSKENNINESLKKLLVEEFDLYNRNYASPNMLRYKRYALFQGTFQGLPSFLIKRFKKLQKTRFYSKDLEALELEMFGRKKKKNICDGMNSINVKQIKDCYVDDEVENSYFPMDRNIFTLLIKLTPKIQKNLHLYSITLSKRQLEILFNSVNNLNVLCLNFCKIDTKNIKIWSQRRPRLDQLWIENCWESYETSKTTHIDLESIMVCISKSSLKSTIGLILLEWNYSSKQQLLELSDKYLNSRTLIKYRKTRTTQYRRLTHPKCDCLLF</sequence>
<gene>
    <name evidence="1" type="ORF">ECRASSUSDP1_LOCUS18943</name>
</gene>
<dbReference type="EMBL" id="CAMPGE010019206">
    <property type="protein sequence ID" value="CAI2377555.1"/>
    <property type="molecule type" value="Genomic_DNA"/>
</dbReference>
<name>A0AAD2D2C2_EUPCR</name>
<keyword evidence="2" id="KW-1185">Reference proteome</keyword>
<evidence type="ECO:0000313" key="1">
    <source>
        <dbReference type="EMBL" id="CAI2377555.1"/>
    </source>
</evidence>
<reference evidence="1" key="1">
    <citation type="submission" date="2023-07" db="EMBL/GenBank/DDBJ databases">
        <authorList>
            <consortium name="AG Swart"/>
            <person name="Singh M."/>
            <person name="Singh A."/>
            <person name="Seah K."/>
            <person name="Emmerich C."/>
        </authorList>
    </citation>
    <scope>NUCLEOTIDE SEQUENCE</scope>
    <source>
        <strain evidence="1">DP1</strain>
    </source>
</reference>
<comment type="caution">
    <text evidence="1">The sequence shown here is derived from an EMBL/GenBank/DDBJ whole genome shotgun (WGS) entry which is preliminary data.</text>
</comment>
<protein>
    <submittedName>
        <fullName evidence="1">Uncharacterized protein</fullName>
    </submittedName>
</protein>
<dbReference type="AlphaFoldDB" id="A0AAD2D2C2"/>